<dbReference type="InterPro" id="IPR038056">
    <property type="entry name" value="YjbR-like_sf"/>
</dbReference>
<protein>
    <submittedName>
        <fullName evidence="1">MmcQ/YjbR family DNA-binding protein</fullName>
    </submittedName>
</protein>
<keyword evidence="2" id="KW-1185">Reference proteome</keyword>
<evidence type="ECO:0000313" key="1">
    <source>
        <dbReference type="EMBL" id="MFD1189264.1"/>
    </source>
</evidence>
<evidence type="ECO:0000313" key="2">
    <source>
        <dbReference type="Proteomes" id="UP001597216"/>
    </source>
</evidence>
<reference evidence="2" key="1">
    <citation type="journal article" date="2019" name="Int. J. Syst. Evol. Microbiol.">
        <title>The Global Catalogue of Microorganisms (GCM) 10K type strain sequencing project: providing services to taxonomists for standard genome sequencing and annotation.</title>
        <authorList>
            <consortium name="The Broad Institute Genomics Platform"/>
            <consortium name="The Broad Institute Genome Sequencing Center for Infectious Disease"/>
            <person name="Wu L."/>
            <person name="Ma J."/>
        </authorList>
    </citation>
    <scope>NUCLEOTIDE SEQUENCE [LARGE SCALE GENOMIC DNA]</scope>
    <source>
        <strain evidence="2">CCUG 55074</strain>
    </source>
</reference>
<dbReference type="EMBL" id="JBHTLQ010000003">
    <property type="protein sequence ID" value="MFD1189264.1"/>
    <property type="molecule type" value="Genomic_DNA"/>
</dbReference>
<sequence length="105" mass="11660">MVTPDNLRRLALLLPESQEGDDHGKPAFMVGKKIFCTLSDEAAVVRLPAEDQHNLLDEGVIEAVPGYWGRKGWTRVHLPAADEAQVKTLLRLAWDGVAPKRIPRP</sequence>
<gene>
    <name evidence="1" type="ORF">ACFQ27_01615</name>
</gene>
<dbReference type="SUPFAM" id="SSF142906">
    <property type="entry name" value="YjbR-like"/>
    <property type="match status" value="1"/>
</dbReference>
<name>A0ABW3SWF5_9CAUL</name>
<dbReference type="GO" id="GO:0003677">
    <property type="term" value="F:DNA binding"/>
    <property type="evidence" value="ECO:0007669"/>
    <property type="project" value="UniProtKB-KW"/>
</dbReference>
<dbReference type="RefSeq" id="WP_377352133.1">
    <property type="nucleotide sequence ID" value="NZ_JBHTLQ010000003.1"/>
</dbReference>
<proteinExistence type="predicted"/>
<dbReference type="Pfam" id="PF04237">
    <property type="entry name" value="YjbR"/>
    <property type="match status" value="1"/>
</dbReference>
<dbReference type="Proteomes" id="UP001597216">
    <property type="component" value="Unassembled WGS sequence"/>
</dbReference>
<dbReference type="InterPro" id="IPR058532">
    <property type="entry name" value="YjbR/MT2646/Rv2570-like"/>
</dbReference>
<comment type="caution">
    <text evidence="1">The sequence shown here is derived from an EMBL/GenBank/DDBJ whole genome shotgun (WGS) entry which is preliminary data.</text>
</comment>
<dbReference type="Gene3D" id="3.90.1150.30">
    <property type="match status" value="1"/>
</dbReference>
<keyword evidence="1" id="KW-0238">DNA-binding</keyword>
<accession>A0ABW3SWF5</accession>
<organism evidence="1 2">
    <name type="scientific">Phenylobacterium conjunctum</name>
    <dbReference type="NCBI Taxonomy" id="1298959"/>
    <lineage>
        <taxon>Bacteria</taxon>
        <taxon>Pseudomonadati</taxon>
        <taxon>Pseudomonadota</taxon>
        <taxon>Alphaproteobacteria</taxon>
        <taxon>Caulobacterales</taxon>
        <taxon>Caulobacteraceae</taxon>
        <taxon>Phenylobacterium</taxon>
    </lineage>
</organism>